<dbReference type="AlphaFoldDB" id="A0A3M8KAC8"/>
<dbReference type="EMBL" id="PTJO01000001">
    <property type="protein sequence ID" value="RNE49819.1"/>
    <property type="molecule type" value="Genomic_DNA"/>
</dbReference>
<name>A0A3M8KAC8_9CORY</name>
<accession>A0A3M8KAC8</accession>
<keyword evidence="2" id="KW-1185">Reference proteome</keyword>
<organism evidence="1 2">
    <name type="scientific">Corynebacterium alimapuense</name>
    <dbReference type="NCBI Taxonomy" id="1576874"/>
    <lineage>
        <taxon>Bacteria</taxon>
        <taxon>Bacillati</taxon>
        <taxon>Actinomycetota</taxon>
        <taxon>Actinomycetes</taxon>
        <taxon>Mycobacteriales</taxon>
        <taxon>Corynebacteriaceae</taxon>
        <taxon>Corynebacterium</taxon>
    </lineage>
</organism>
<evidence type="ECO:0000313" key="1">
    <source>
        <dbReference type="EMBL" id="RNE49819.1"/>
    </source>
</evidence>
<dbReference type="OrthoDB" id="3837971at2"/>
<gene>
    <name evidence="1" type="ORF">C5L39_00095</name>
</gene>
<sequence>MSDATSHENAQLSGINVNLPIVDVSGAPLPTASTLRGRRCVLIQLGKFIVSNLRLALMVFGGKKH</sequence>
<evidence type="ECO:0000313" key="2">
    <source>
        <dbReference type="Proteomes" id="UP000266975"/>
    </source>
</evidence>
<dbReference type="RefSeq" id="WP_123046864.1">
    <property type="nucleotide sequence ID" value="NZ_PTJO01000001.1"/>
</dbReference>
<protein>
    <submittedName>
        <fullName evidence="1">Uncharacterized protein</fullName>
    </submittedName>
</protein>
<proteinExistence type="predicted"/>
<reference evidence="1 2" key="1">
    <citation type="submission" date="2018-02" db="EMBL/GenBank/DDBJ databases">
        <title>Corynebacterium alimpuense sp. nov., a marine obligate actinomycete isolated from sediments of Valparaiso bay, Chile.</title>
        <authorList>
            <person name="Claverias F."/>
            <person name="Gonzales-Siles L."/>
            <person name="Salva-Serra F."/>
            <person name="Inganaes E."/>
            <person name="Molin K."/>
            <person name="Cumsille A."/>
            <person name="Undabarrena A."/>
            <person name="Couve E."/>
            <person name="Moore E.R.B."/>
            <person name="Gomila M."/>
            <person name="Camara B."/>
        </authorList>
    </citation>
    <scope>NUCLEOTIDE SEQUENCE [LARGE SCALE GENOMIC DNA]</scope>
    <source>
        <strain evidence="1 2">CCUG 69366</strain>
    </source>
</reference>
<comment type="caution">
    <text evidence="1">The sequence shown here is derived from an EMBL/GenBank/DDBJ whole genome shotgun (WGS) entry which is preliminary data.</text>
</comment>
<dbReference type="Proteomes" id="UP000266975">
    <property type="component" value="Unassembled WGS sequence"/>
</dbReference>